<evidence type="ECO:0000256" key="11">
    <source>
        <dbReference type="SAM" id="MobiDB-lite"/>
    </source>
</evidence>
<keyword evidence="9" id="KW-0902">Two-component regulatory system</keyword>
<dbReference type="InterPro" id="IPR004358">
    <property type="entry name" value="Sig_transdc_His_kin-like_C"/>
</dbReference>
<dbReference type="InterPro" id="IPR003661">
    <property type="entry name" value="HisK_dim/P_dom"/>
</dbReference>
<dbReference type="RefSeq" id="WP_346176182.1">
    <property type="nucleotide sequence ID" value="NZ_BAAASD010000018.1"/>
</dbReference>
<dbReference type="CDD" id="cd06225">
    <property type="entry name" value="HAMP"/>
    <property type="match status" value="1"/>
</dbReference>
<evidence type="ECO:0000256" key="6">
    <source>
        <dbReference type="ARBA" id="ARBA00022692"/>
    </source>
</evidence>
<dbReference type="Gene3D" id="1.10.287.130">
    <property type="match status" value="1"/>
</dbReference>
<feature type="transmembrane region" description="Helical" evidence="12">
    <location>
        <begin position="88"/>
        <end position="109"/>
    </location>
</feature>
<organism evidence="15 16">
    <name type="scientific">Streptomyces cuspidosporus</name>
    <dbReference type="NCBI Taxonomy" id="66882"/>
    <lineage>
        <taxon>Bacteria</taxon>
        <taxon>Bacillati</taxon>
        <taxon>Actinomycetota</taxon>
        <taxon>Actinomycetes</taxon>
        <taxon>Kitasatosporales</taxon>
        <taxon>Streptomycetaceae</taxon>
        <taxon>Streptomyces</taxon>
    </lineage>
</organism>
<dbReference type="Pfam" id="PF00672">
    <property type="entry name" value="HAMP"/>
    <property type="match status" value="1"/>
</dbReference>
<gene>
    <name evidence="15" type="ORF">GCM10010246_44510</name>
</gene>
<dbReference type="SMART" id="SM00388">
    <property type="entry name" value="HisKA"/>
    <property type="match status" value="1"/>
</dbReference>
<dbReference type="Proteomes" id="UP001500253">
    <property type="component" value="Unassembled WGS sequence"/>
</dbReference>
<dbReference type="CDD" id="cd00075">
    <property type="entry name" value="HATPase"/>
    <property type="match status" value="1"/>
</dbReference>
<feature type="transmembrane region" description="Helical" evidence="12">
    <location>
        <begin position="121"/>
        <end position="145"/>
    </location>
</feature>
<evidence type="ECO:0000259" key="13">
    <source>
        <dbReference type="PROSITE" id="PS50109"/>
    </source>
</evidence>
<dbReference type="Gene3D" id="6.10.340.10">
    <property type="match status" value="1"/>
</dbReference>
<keyword evidence="5" id="KW-0808">Transferase</keyword>
<feature type="compositionally biased region" description="Basic and acidic residues" evidence="11">
    <location>
        <begin position="1"/>
        <end position="11"/>
    </location>
</feature>
<evidence type="ECO:0000256" key="3">
    <source>
        <dbReference type="ARBA" id="ARBA00012438"/>
    </source>
</evidence>
<dbReference type="InterPro" id="IPR036890">
    <property type="entry name" value="HATPase_C_sf"/>
</dbReference>
<evidence type="ECO:0000256" key="5">
    <source>
        <dbReference type="ARBA" id="ARBA00022679"/>
    </source>
</evidence>
<dbReference type="SMART" id="SM00387">
    <property type="entry name" value="HATPase_c"/>
    <property type="match status" value="1"/>
</dbReference>
<dbReference type="EC" id="2.7.13.3" evidence="3"/>
<dbReference type="PROSITE" id="PS50109">
    <property type="entry name" value="HIS_KIN"/>
    <property type="match status" value="1"/>
</dbReference>
<feature type="region of interest" description="Disordered" evidence="11">
    <location>
        <begin position="1"/>
        <end position="20"/>
    </location>
</feature>
<dbReference type="InterPro" id="IPR003594">
    <property type="entry name" value="HATPase_dom"/>
</dbReference>
<dbReference type="InterPro" id="IPR005467">
    <property type="entry name" value="His_kinase_dom"/>
</dbReference>
<comment type="catalytic activity">
    <reaction evidence="1">
        <text>ATP + protein L-histidine = ADP + protein N-phospho-L-histidine.</text>
        <dbReference type="EC" id="2.7.13.3"/>
    </reaction>
</comment>
<dbReference type="PRINTS" id="PR00344">
    <property type="entry name" value="BCTRLSENSOR"/>
</dbReference>
<comment type="caution">
    <text evidence="15">The sequence shown here is derived from an EMBL/GenBank/DDBJ whole genome shotgun (WGS) entry which is preliminary data.</text>
</comment>
<dbReference type="CDD" id="cd00082">
    <property type="entry name" value="HisKA"/>
    <property type="match status" value="1"/>
</dbReference>
<sequence length="430" mass="46259">MARPEATDSRTAHPPRTAAATPHARAAVRAGLTAGWLLIAAALCLPYADALALLREPKIGPPGVMLIVGATVWGFTRSVRRTWSLRFRFALVVGGGAAVLFAGEFWWSVTTGSSVLGYLPGLGWGLAFWAPLVVVVLAATAWIAADRALRPVEAIRRELEDITARSLGRRVPVSSSASSDEIARLARTINTTLDRLERSAELQQRFIADASHELRSPLAGLRASLEASLTHPEGVDWENRVREALRDIVRLQDLSHDLLLLARLGGGAPVADTRVNLTDLAHDLAVEHRHLPHPRPLDIRCVADDPPAWVRGSDVQLERLLRNLLGNACRYARTTVEVTVGTERDEGGAAVVFEVRDDGPGIPVADRERVFKRFSRLEDARTRKSGGAGLGLAIAREIATRHGGTLHFADAPRGARAVGRLPSATAPGGG</sequence>
<keyword evidence="16" id="KW-1185">Reference proteome</keyword>
<proteinExistence type="predicted"/>
<evidence type="ECO:0000256" key="4">
    <source>
        <dbReference type="ARBA" id="ARBA00022553"/>
    </source>
</evidence>
<dbReference type="PANTHER" id="PTHR45436">
    <property type="entry name" value="SENSOR HISTIDINE KINASE YKOH"/>
    <property type="match status" value="1"/>
</dbReference>
<keyword evidence="6 12" id="KW-0812">Transmembrane</keyword>
<evidence type="ECO:0000256" key="7">
    <source>
        <dbReference type="ARBA" id="ARBA00022777"/>
    </source>
</evidence>
<feature type="domain" description="HAMP" evidence="14">
    <location>
        <begin position="146"/>
        <end position="201"/>
    </location>
</feature>
<dbReference type="Pfam" id="PF02518">
    <property type="entry name" value="HATPase_c"/>
    <property type="match status" value="1"/>
</dbReference>
<dbReference type="PANTHER" id="PTHR45436:SF5">
    <property type="entry name" value="SENSOR HISTIDINE KINASE TRCS"/>
    <property type="match status" value="1"/>
</dbReference>
<evidence type="ECO:0000256" key="12">
    <source>
        <dbReference type="SAM" id="Phobius"/>
    </source>
</evidence>
<evidence type="ECO:0000256" key="1">
    <source>
        <dbReference type="ARBA" id="ARBA00000085"/>
    </source>
</evidence>
<keyword evidence="7" id="KW-0418">Kinase</keyword>
<dbReference type="InterPro" id="IPR036097">
    <property type="entry name" value="HisK_dim/P_sf"/>
</dbReference>
<keyword evidence="4" id="KW-0597">Phosphoprotein</keyword>
<evidence type="ECO:0000259" key="14">
    <source>
        <dbReference type="PROSITE" id="PS50885"/>
    </source>
</evidence>
<dbReference type="InterPro" id="IPR003660">
    <property type="entry name" value="HAMP_dom"/>
</dbReference>
<feature type="domain" description="Histidine kinase" evidence="13">
    <location>
        <begin position="209"/>
        <end position="425"/>
    </location>
</feature>
<dbReference type="InterPro" id="IPR050428">
    <property type="entry name" value="TCS_sensor_his_kinase"/>
</dbReference>
<protein>
    <recommendedName>
        <fullName evidence="3">histidine kinase</fullName>
        <ecNumber evidence="3">2.7.13.3</ecNumber>
    </recommendedName>
</protein>
<dbReference type="Gene3D" id="3.30.565.10">
    <property type="entry name" value="Histidine kinase-like ATPase, C-terminal domain"/>
    <property type="match status" value="1"/>
</dbReference>
<evidence type="ECO:0000313" key="15">
    <source>
        <dbReference type="EMBL" id="GAA2351359.1"/>
    </source>
</evidence>
<keyword evidence="8 12" id="KW-1133">Transmembrane helix</keyword>
<keyword evidence="10 12" id="KW-0472">Membrane</keyword>
<accession>A0ABP5TH38</accession>
<dbReference type="SUPFAM" id="SSF47384">
    <property type="entry name" value="Homodimeric domain of signal transducing histidine kinase"/>
    <property type="match status" value="1"/>
</dbReference>
<evidence type="ECO:0000313" key="16">
    <source>
        <dbReference type="Proteomes" id="UP001500253"/>
    </source>
</evidence>
<feature type="transmembrane region" description="Helical" evidence="12">
    <location>
        <begin position="26"/>
        <end position="48"/>
    </location>
</feature>
<evidence type="ECO:0000256" key="9">
    <source>
        <dbReference type="ARBA" id="ARBA00023012"/>
    </source>
</evidence>
<evidence type="ECO:0000256" key="8">
    <source>
        <dbReference type="ARBA" id="ARBA00022989"/>
    </source>
</evidence>
<feature type="transmembrane region" description="Helical" evidence="12">
    <location>
        <begin position="60"/>
        <end position="76"/>
    </location>
</feature>
<dbReference type="EMBL" id="BAAASD010000018">
    <property type="protein sequence ID" value="GAA2351359.1"/>
    <property type="molecule type" value="Genomic_DNA"/>
</dbReference>
<dbReference type="SUPFAM" id="SSF55874">
    <property type="entry name" value="ATPase domain of HSP90 chaperone/DNA topoisomerase II/histidine kinase"/>
    <property type="match status" value="1"/>
</dbReference>
<name>A0ABP5TH38_9ACTN</name>
<reference evidence="16" key="1">
    <citation type="journal article" date="2019" name="Int. J. Syst. Evol. Microbiol.">
        <title>The Global Catalogue of Microorganisms (GCM) 10K type strain sequencing project: providing services to taxonomists for standard genome sequencing and annotation.</title>
        <authorList>
            <consortium name="The Broad Institute Genomics Platform"/>
            <consortium name="The Broad Institute Genome Sequencing Center for Infectious Disease"/>
            <person name="Wu L."/>
            <person name="Ma J."/>
        </authorList>
    </citation>
    <scope>NUCLEOTIDE SEQUENCE [LARGE SCALE GENOMIC DNA]</scope>
    <source>
        <strain evidence="16">JCM 4316</strain>
    </source>
</reference>
<evidence type="ECO:0000256" key="2">
    <source>
        <dbReference type="ARBA" id="ARBA00004236"/>
    </source>
</evidence>
<comment type="subcellular location">
    <subcellularLocation>
        <location evidence="2">Cell membrane</location>
    </subcellularLocation>
</comment>
<dbReference type="Pfam" id="PF00512">
    <property type="entry name" value="HisKA"/>
    <property type="match status" value="1"/>
</dbReference>
<dbReference type="SMART" id="SM00304">
    <property type="entry name" value="HAMP"/>
    <property type="match status" value="1"/>
</dbReference>
<dbReference type="PROSITE" id="PS50885">
    <property type="entry name" value="HAMP"/>
    <property type="match status" value="1"/>
</dbReference>
<evidence type="ECO:0000256" key="10">
    <source>
        <dbReference type="ARBA" id="ARBA00023136"/>
    </source>
</evidence>